<sequence length="216" mass="23588">MKTVAIVGGGPIQYIPDLVSESASLWIGADSGAQFLVEHGLPVDIAIGDFDSISETMFKKIKDRAGKTEVFPAAKDETDLELALQEAVRQEADSILLYGVTGGRMDHTLANIQLLHSIAHHGVNATIVDSQNEMELKLPGHYRIKHSTNYPYVSFIPISLKVEGLTLEGFKYALKDRQVPIGSTLCLSNEISDDSGAYSFEDGIVLVVRSRDEKNL</sequence>
<dbReference type="SUPFAM" id="SSF63862">
    <property type="entry name" value="Thiamin pyrophosphokinase, substrate-binding domain"/>
    <property type="match status" value="1"/>
</dbReference>
<evidence type="ECO:0000313" key="7">
    <source>
        <dbReference type="EMBL" id="SIS37796.1"/>
    </source>
</evidence>
<dbReference type="SMART" id="SM00983">
    <property type="entry name" value="TPK_B1_binding"/>
    <property type="match status" value="1"/>
</dbReference>
<reference evidence="8" key="1">
    <citation type="submission" date="2017-01" db="EMBL/GenBank/DDBJ databases">
        <authorList>
            <person name="Varghese N."/>
            <person name="Submissions S."/>
        </authorList>
    </citation>
    <scope>NUCLEOTIDE SEQUENCE [LARGE SCALE GENOMIC DNA]</scope>
    <source>
        <strain evidence="8">DSM 23127</strain>
    </source>
</reference>
<dbReference type="OrthoDB" id="9804377at2"/>
<dbReference type="EMBL" id="FTOC01000001">
    <property type="protein sequence ID" value="SIS37796.1"/>
    <property type="molecule type" value="Genomic_DNA"/>
</dbReference>
<dbReference type="PANTHER" id="PTHR41299">
    <property type="entry name" value="THIAMINE PYROPHOSPHOKINASE"/>
    <property type="match status" value="1"/>
</dbReference>
<dbReference type="GO" id="GO:0005524">
    <property type="term" value="F:ATP binding"/>
    <property type="evidence" value="ECO:0007669"/>
    <property type="project" value="UniProtKB-KW"/>
</dbReference>
<keyword evidence="2" id="KW-0547">Nucleotide-binding</keyword>
<dbReference type="InterPro" id="IPR007371">
    <property type="entry name" value="TPK_catalytic"/>
</dbReference>
<dbReference type="InterPro" id="IPR006282">
    <property type="entry name" value="Thi_PPkinase"/>
</dbReference>
<dbReference type="PANTHER" id="PTHR41299:SF1">
    <property type="entry name" value="THIAMINE PYROPHOSPHOKINASE"/>
    <property type="match status" value="1"/>
</dbReference>
<dbReference type="GO" id="GO:0004788">
    <property type="term" value="F:thiamine diphosphokinase activity"/>
    <property type="evidence" value="ECO:0007669"/>
    <property type="project" value="UniProtKB-UniRule"/>
</dbReference>
<dbReference type="InterPro" id="IPR036759">
    <property type="entry name" value="TPK_catalytic_sf"/>
</dbReference>
<keyword evidence="4" id="KW-0067">ATP-binding</keyword>
<dbReference type="EC" id="2.7.6.2" evidence="5"/>
<evidence type="ECO:0000256" key="4">
    <source>
        <dbReference type="ARBA" id="ARBA00022840"/>
    </source>
</evidence>
<dbReference type="AlphaFoldDB" id="A0A1N7ILD2"/>
<accession>A0A1N7ILD2</accession>
<dbReference type="InterPro" id="IPR053149">
    <property type="entry name" value="TPK"/>
</dbReference>
<evidence type="ECO:0000259" key="6">
    <source>
        <dbReference type="SMART" id="SM00983"/>
    </source>
</evidence>
<evidence type="ECO:0000256" key="1">
    <source>
        <dbReference type="ARBA" id="ARBA00022679"/>
    </source>
</evidence>
<evidence type="ECO:0000256" key="3">
    <source>
        <dbReference type="ARBA" id="ARBA00022777"/>
    </source>
</evidence>
<name>A0A1N7ILD2_9BACI</name>
<dbReference type="InterPro" id="IPR036371">
    <property type="entry name" value="TPK_B1-bd_sf"/>
</dbReference>
<dbReference type="Gene3D" id="3.40.50.10240">
    <property type="entry name" value="Thiamin pyrophosphokinase, catalytic domain"/>
    <property type="match status" value="1"/>
</dbReference>
<dbReference type="NCBIfam" id="TIGR01378">
    <property type="entry name" value="thi_PPkinase"/>
    <property type="match status" value="1"/>
</dbReference>
<dbReference type="SUPFAM" id="SSF63999">
    <property type="entry name" value="Thiamin pyrophosphokinase, catalytic domain"/>
    <property type="match status" value="1"/>
</dbReference>
<dbReference type="CDD" id="cd07995">
    <property type="entry name" value="TPK"/>
    <property type="match status" value="1"/>
</dbReference>
<dbReference type="Proteomes" id="UP000187608">
    <property type="component" value="Unassembled WGS sequence"/>
</dbReference>
<dbReference type="InterPro" id="IPR007373">
    <property type="entry name" value="Thiamin_PyroPKinase_B1-bd"/>
</dbReference>
<dbReference type="GO" id="GO:0006772">
    <property type="term" value="P:thiamine metabolic process"/>
    <property type="evidence" value="ECO:0007669"/>
    <property type="project" value="UniProtKB-UniRule"/>
</dbReference>
<dbReference type="GO" id="GO:0030975">
    <property type="term" value="F:thiamine binding"/>
    <property type="evidence" value="ECO:0007669"/>
    <property type="project" value="InterPro"/>
</dbReference>
<keyword evidence="8" id="KW-1185">Reference proteome</keyword>
<dbReference type="GO" id="GO:0009229">
    <property type="term" value="P:thiamine diphosphate biosynthetic process"/>
    <property type="evidence" value="ECO:0007669"/>
    <property type="project" value="InterPro"/>
</dbReference>
<evidence type="ECO:0000256" key="2">
    <source>
        <dbReference type="ARBA" id="ARBA00022741"/>
    </source>
</evidence>
<protein>
    <recommendedName>
        <fullName evidence="5">Thiamine diphosphokinase</fullName>
        <ecNumber evidence="5">2.7.6.2</ecNumber>
    </recommendedName>
</protein>
<keyword evidence="1" id="KW-0808">Transferase</keyword>
<dbReference type="Pfam" id="PF04263">
    <property type="entry name" value="TPK_catalytic"/>
    <property type="match status" value="1"/>
</dbReference>
<feature type="domain" description="Thiamin pyrophosphokinase thiamin-binding" evidence="6">
    <location>
        <begin position="140"/>
        <end position="206"/>
    </location>
</feature>
<dbReference type="Pfam" id="PF04265">
    <property type="entry name" value="TPK_B1_binding"/>
    <property type="match status" value="1"/>
</dbReference>
<gene>
    <name evidence="7" type="ORF">SAMN05421687_101453</name>
</gene>
<keyword evidence="3 7" id="KW-0418">Kinase</keyword>
<evidence type="ECO:0000256" key="5">
    <source>
        <dbReference type="NCBIfam" id="TIGR01378"/>
    </source>
</evidence>
<organism evidence="7 8">
    <name type="scientific">Salimicrobium flavidum</name>
    <dbReference type="NCBI Taxonomy" id="570947"/>
    <lineage>
        <taxon>Bacteria</taxon>
        <taxon>Bacillati</taxon>
        <taxon>Bacillota</taxon>
        <taxon>Bacilli</taxon>
        <taxon>Bacillales</taxon>
        <taxon>Bacillaceae</taxon>
        <taxon>Salimicrobium</taxon>
    </lineage>
</organism>
<dbReference type="RefSeq" id="WP_076556712.1">
    <property type="nucleotide sequence ID" value="NZ_FTOC01000001.1"/>
</dbReference>
<proteinExistence type="predicted"/>
<dbReference type="STRING" id="570947.SAMN05421687_101453"/>
<evidence type="ECO:0000313" key="8">
    <source>
        <dbReference type="Proteomes" id="UP000187608"/>
    </source>
</evidence>
<dbReference type="GO" id="GO:0016301">
    <property type="term" value="F:kinase activity"/>
    <property type="evidence" value="ECO:0007669"/>
    <property type="project" value="UniProtKB-KW"/>
</dbReference>